<dbReference type="Gene3D" id="1.20.1050.130">
    <property type="match status" value="1"/>
</dbReference>
<keyword evidence="2" id="KW-1185">Reference proteome</keyword>
<accession>A0A1E3QGM4</accession>
<gene>
    <name evidence="1" type="ORF">LIPSTDRAFT_332694</name>
</gene>
<reference evidence="1 2" key="1">
    <citation type="journal article" date="2016" name="Proc. Natl. Acad. Sci. U.S.A.">
        <title>Comparative genomics of biotechnologically important yeasts.</title>
        <authorList>
            <person name="Riley R."/>
            <person name="Haridas S."/>
            <person name="Wolfe K.H."/>
            <person name="Lopes M.R."/>
            <person name="Hittinger C.T."/>
            <person name="Goeker M."/>
            <person name="Salamov A.A."/>
            <person name="Wisecaver J.H."/>
            <person name="Long T.M."/>
            <person name="Calvey C.H."/>
            <person name="Aerts A.L."/>
            <person name="Barry K.W."/>
            <person name="Choi C."/>
            <person name="Clum A."/>
            <person name="Coughlan A.Y."/>
            <person name="Deshpande S."/>
            <person name="Douglass A.P."/>
            <person name="Hanson S.J."/>
            <person name="Klenk H.-P."/>
            <person name="LaButti K.M."/>
            <person name="Lapidus A."/>
            <person name="Lindquist E.A."/>
            <person name="Lipzen A.M."/>
            <person name="Meier-Kolthoff J.P."/>
            <person name="Ohm R.A."/>
            <person name="Otillar R.P."/>
            <person name="Pangilinan J.L."/>
            <person name="Peng Y."/>
            <person name="Rokas A."/>
            <person name="Rosa C.A."/>
            <person name="Scheuner C."/>
            <person name="Sibirny A.A."/>
            <person name="Slot J.C."/>
            <person name="Stielow J.B."/>
            <person name="Sun H."/>
            <person name="Kurtzman C.P."/>
            <person name="Blackwell M."/>
            <person name="Grigoriev I.V."/>
            <person name="Jeffries T.W."/>
        </authorList>
    </citation>
    <scope>NUCLEOTIDE SEQUENCE [LARGE SCALE GENOMIC DNA]</scope>
    <source>
        <strain evidence="1 2">NRRL Y-11557</strain>
    </source>
</reference>
<dbReference type="PANTHER" id="PTHR44051:SF23">
    <property type="entry name" value="GLUTATHIONE S-TRANSFERASE-LIKE PROTEIN TPCF"/>
    <property type="match status" value="1"/>
</dbReference>
<protein>
    <recommendedName>
        <fullName evidence="3">GST N-terminal domain-containing protein</fullName>
    </recommendedName>
</protein>
<dbReference type="STRING" id="675824.A0A1E3QGM4"/>
<dbReference type="OrthoDB" id="422574at2759"/>
<evidence type="ECO:0000313" key="2">
    <source>
        <dbReference type="Proteomes" id="UP000094385"/>
    </source>
</evidence>
<organism evidence="1 2">
    <name type="scientific">Lipomyces starkeyi NRRL Y-11557</name>
    <dbReference type="NCBI Taxonomy" id="675824"/>
    <lineage>
        <taxon>Eukaryota</taxon>
        <taxon>Fungi</taxon>
        <taxon>Dikarya</taxon>
        <taxon>Ascomycota</taxon>
        <taxon>Saccharomycotina</taxon>
        <taxon>Lipomycetes</taxon>
        <taxon>Lipomycetales</taxon>
        <taxon>Lipomycetaceae</taxon>
        <taxon>Lipomyces</taxon>
    </lineage>
</organism>
<proteinExistence type="predicted"/>
<evidence type="ECO:0008006" key="3">
    <source>
        <dbReference type="Google" id="ProtNLM"/>
    </source>
</evidence>
<dbReference type="Proteomes" id="UP000094385">
    <property type="component" value="Unassembled WGS sequence"/>
</dbReference>
<feature type="non-terminal residue" evidence="1">
    <location>
        <position position="1"/>
    </location>
</feature>
<dbReference type="AlphaFoldDB" id="A0A1E3QGM4"/>
<name>A0A1E3QGM4_LIPST</name>
<dbReference type="PANTHER" id="PTHR44051">
    <property type="entry name" value="GLUTATHIONE S-TRANSFERASE-RELATED"/>
    <property type="match status" value="1"/>
</dbReference>
<evidence type="ECO:0000313" key="1">
    <source>
        <dbReference type="EMBL" id="ODQ76859.1"/>
    </source>
</evidence>
<dbReference type="EMBL" id="KV454289">
    <property type="protein sequence ID" value="ODQ76859.1"/>
    <property type="molecule type" value="Genomic_DNA"/>
</dbReference>
<sequence length="186" mass="20971">RRCQSAQSLLHLGGARPSLRSNPRPALGQYLAINPQRPVTSHPRPQYRYHSLESGAIVEYLIEAYDTDHRLRFAPEHQNRIMRNSGSTFRQQDKVRTWAGGLGELKLYHSEQVYSAIERYIKEVNRVTGILDVNIAAVLAVQGLGSDGPWLVGNKLSCAESRSSRGRCLLVRCSRKMSTTRTISRL</sequence>